<reference evidence="1 2" key="1">
    <citation type="journal article" date="2012" name="J. Bacteriol.">
        <title>Genome Sequence of the Protease-Producing Bacterium Rheinheimera nanhaiensis E407-8T, Isolated from Deep-Sea Sediment of the South China Sea.</title>
        <authorList>
            <person name="Zhang X.-Y."/>
            <person name="Zhang Y.-J."/>
            <person name="Qin Q.-L."/>
            <person name="Xie B.-B."/>
            <person name="Chen X.-L."/>
            <person name="Zhou B.-C."/>
            <person name="Zhang Y.-Z."/>
        </authorList>
    </citation>
    <scope>NUCLEOTIDE SEQUENCE [LARGE SCALE GENOMIC DNA]</scope>
    <source>
        <strain evidence="1 2">E407-8</strain>
    </source>
</reference>
<proteinExistence type="predicted"/>
<evidence type="ECO:0000313" key="2">
    <source>
        <dbReference type="Proteomes" id="UP000004374"/>
    </source>
</evidence>
<comment type="caution">
    <text evidence="1">The sequence shown here is derived from an EMBL/GenBank/DDBJ whole genome shotgun (WGS) entry which is preliminary data.</text>
</comment>
<organism evidence="1 2">
    <name type="scientific">Rheinheimera nanhaiensis E407-8</name>
    <dbReference type="NCBI Taxonomy" id="562729"/>
    <lineage>
        <taxon>Bacteria</taxon>
        <taxon>Pseudomonadati</taxon>
        <taxon>Pseudomonadota</taxon>
        <taxon>Gammaproteobacteria</taxon>
        <taxon>Chromatiales</taxon>
        <taxon>Chromatiaceae</taxon>
        <taxon>Rheinheimera</taxon>
    </lineage>
</organism>
<dbReference type="Proteomes" id="UP000004374">
    <property type="component" value="Unassembled WGS sequence"/>
</dbReference>
<keyword evidence="2" id="KW-1185">Reference proteome</keyword>
<name>I1DYZ7_9GAMM</name>
<evidence type="ECO:0000313" key="1">
    <source>
        <dbReference type="EMBL" id="GAB59275.1"/>
    </source>
</evidence>
<dbReference type="EMBL" id="BAFK01000012">
    <property type="protein sequence ID" value="GAB59275.1"/>
    <property type="molecule type" value="Genomic_DNA"/>
</dbReference>
<sequence length="54" mass="6244">MKDNLINTKMSRNFRGVNLQQLYTRAVTDCKFAQPWFAKDMAIFAQCGMALRIS</sequence>
<protein>
    <submittedName>
        <fullName evidence="1">Uncharacterized protein</fullName>
    </submittedName>
</protein>
<dbReference type="AlphaFoldDB" id="I1DYZ7"/>
<gene>
    <name evidence="1" type="ORF">RNAN_2267</name>
</gene>
<accession>I1DYZ7</accession>